<evidence type="ECO:0008006" key="4">
    <source>
        <dbReference type="Google" id="ProtNLM"/>
    </source>
</evidence>
<reference evidence="2 3" key="1">
    <citation type="submission" date="2015-10" db="EMBL/GenBank/DDBJ databases">
        <title>Draft genome sequence of Thermococcus celericrescens strain DSM 17994.</title>
        <authorList>
            <person name="Hong S.-J."/>
            <person name="Park C.-E."/>
            <person name="Shin J.-H."/>
        </authorList>
    </citation>
    <scope>NUCLEOTIDE SEQUENCE [LARGE SCALE GENOMIC DNA]</scope>
    <source>
        <strain evidence="2 3">DSM 17994</strain>
    </source>
</reference>
<dbReference type="RefSeq" id="WP_058938332.1">
    <property type="nucleotide sequence ID" value="NZ_LLYW01000011.1"/>
</dbReference>
<keyword evidence="3" id="KW-1185">Reference proteome</keyword>
<sequence>MGTKTEIIAGIGIMIILIIGVAGFHSSGPITVVYATQDGEEFSVDSPIPPYSYLDNGILVVDISPDSPFYPGDGDGLSVNSTYVFDGVFMITNNQSETGYETICVRISSDSSNLGFFEGAFGGSWADIIEVTLGADESAEIGMMVNTTGLQLGDYLSEITIEAWGGSCG</sequence>
<keyword evidence="1" id="KW-1133">Transmembrane helix</keyword>
<dbReference type="EMBL" id="LLYW01000011">
    <property type="protein sequence ID" value="KUH34066.1"/>
    <property type="molecule type" value="Genomic_DNA"/>
</dbReference>
<comment type="caution">
    <text evidence="2">The sequence shown here is derived from an EMBL/GenBank/DDBJ whole genome shotgun (WGS) entry which is preliminary data.</text>
</comment>
<dbReference type="Proteomes" id="UP000053462">
    <property type="component" value="Unassembled WGS sequence"/>
</dbReference>
<dbReference type="OrthoDB" id="97420at2157"/>
<name>A0A100XYW3_9EURY</name>
<dbReference type="AlphaFoldDB" id="A0A100XYW3"/>
<organism evidence="2 3">
    <name type="scientific">Thermococcus celericrescens</name>
    <dbReference type="NCBI Taxonomy" id="227598"/>
    <lineage>
        <taxon>Archaea</taxon>
        <taxon>Methanobacteriati</taxon>
        <taxon>Methanobacteriota</taxon>
        <taxon>Thermococci</taxon>
        <taxon>Thermococcales</taxon>
        <taxon>Thermococcaceae</taxon>
        <taxon>Thermococcus</taxon>
    </lineage>
</organism>
<evidence type="ECO:0000313" key="3">
    <source>
        <dbReference type="Proteomes" id="UP000053462"/>
    </source>
</evidence>
<dbReference type="Pfam" id="PF06510">
    <property type="entry name" value="DUF1102"/>
    <property type="match status" value="1"/>
</dbReference>
<feature type="transmembrane region" description="Helical" evidence="1">
    <location>
        <begin position="7"/>
        <end position="25"/>
    </location>
</feature>
<dbReference type="STRING" id="227598.APY94_03580"/>
<keyword evidence="1" id="KW-0472">Membrane</keyword>
<dbReference type="InterPro" id="IPR009482">
    <property type="entry name" value="DUF1102"/>
</dbReference>
<evidence type="ECO:0000313" key="2">
    <source>
        <dbReference type="EMBL" id="KUH34066.1"/>
    </source>
</evidence>
<protein>
    <recommendedName>
        <fullName evidence="4">DUF1102 domain-containing protein</fullName>
    </recommendedName>
</protein>
<keyword evidence="1" id="KW-0812">Transmembrane</keyword>
<evidence type="ECO:0000256" key="1">
    <source>
        <dbReference type="SAM" id="Phobius"/>
    </source>
</evidence>
<gene>
    <name evidence="2" type="ORF">APY94_03580</name>
</gene>
<accession>A0A100XYW3</accession>
<proteinExistence type="predicted"/>